<dbReference type="AlphaFoldDB" id="E1X2M7"/>
<dbReference type="Gene3D" id="3.40.190.10">
    <property type="entry name" value="Periplasmic binding protein-like II"/>
    <property type="match status" value="2"/>
</dbReference>
<evidence type="ECO:0000256" key="1">
    <source>
        <dbReference type="SAM" id="SignalP"/>
    </source>
</evidence>
<dbReference type="RefSeq" id="WP_014244575.1">
    <property type="nucleotide sequence ID" value="NC_016620.1"/>
</dbReference>
<protein>
    <submittedName>
        <fullName evidence="2">Exported protein</fullName>
    </submittedName>
</protein>
<proteinExistence type="predicted"/>
<keyword evidence="3" id="KW-1185">Reference proteome</keyword>
<feature type="signal peptide" evidence="1">
    <location>
        <begin position="1"/>
        <end position="19"/>
    </location>
</feature>
<keyword evidence="1" id="KW-0732">Signal</keyword>
<dbReference type="eggNOG" id="COG0834">
    <property type="taxonomic scope" value="Bacteria"/>
</dbReference>
<dbReference type="PATRIC" id="fig|862908.3.peg.1878"/>
<dbReference type="STRING" id="862908.BMS_1979"/>
<organism evidence="2 3">
    <name type="scientific">Halobacteriovorax marinus (strain ATCC BAA-682 / DSM 15412 / SJ)</name>
    <name type="common">Bacteriovorax marinus</name>
    <dbReference type="NCBI Taxonomy" id="862908"/>
    <lineage>
        <taxon>Bacteria</taxon>
        <taxon>Pseudomonadati</taxon>
        <taxon>Bdellovibrionota</taxon>
        <taxon>Bacteriovoracia</taxon>
        <taxon>Bacteriovoracales</taxon>
        <taxon>Halobacteriovoraceae</taxon>
        <taxon>Halobacteriovorax</taxon>
    </lineage>
</organism>
<dbReference type="HOGENOM" id="CLU_1097399_0_0_7"/>
<sequence length="253" mass="29382">MIKKLFSIFAILLSFSISANQIDLSSFNYPPFLQPDNQGFVDKLIKGFSKHSSLDIKVVKFPAKRSINSYKNGTSFYHLGADDNFSKETLNNTYKITLFDLNVRLLFLKKNENHLHKDLEKLQNIKIGILRGSLKEEEFAKKHGFEITSYIDSENAFNLLLRGRIDFIIFSPLFNSVKDIVDKKNFDKLAYHRKLVHHAEAAIFINKTSPNAKEVYKTLNKKMTQFLKSKDYQKLLHETFQSDTPEEITKYTL</sequence>
<evidence type="ECO:0000313" key="2">
    <source>
        <dbReference type="EMBL" id="CBW26794.1"/>
    </source>
</evidence>
<reference evidence="3" key="1">
    <citation type="journal article" date="2013" name="ISME J.">
        <title>A small predatory core genome in the divergent marine Bacteriovorax marinus SJ and the terrestrial Bdellovibrio bacteriovorus.</title>
        <authorList>
            <person name="Crossman L.C."/>
            <person name="Chen H."/>
            <person name="Cerdeno-Tarraga A.M."/>
            <person name="Brooks K."/>
            <person name="Quail M.A."/>
            <person name="Pineiro S.A."/>
            <person name="Hobley L."/>
            <person name="Sockett R.E."/>
            <person name="Bentley S.D."/>
            <person name="Parkhill J."/>
            <person name="Williams H.N."/>
            <person name="Stine O.C."/>
        </authorList>
    </citation>
    <scope>NUCLEOTIDE SEQUENCE [LARGE SCALE GENOMIC DNA]</scope>
    <source>
        <strain evidence="3">ATCC BAA-682 / DSM 15412 / SJ</strain>
    </source>
</reference>
<evidence type="ECO:0000313" key="3">
    <source>
        <dbReference type="Proteomes" id="UP000008963"/>
    </source>
</evidence>
<feature type="chain" id="PRO_5003154429" evidence="1">
    <location>
        <begin position="20"/>
        <end position="253"/>
    </location>
</feature>
<name>E1X2M7_HALMS</name>
<dbReference type="KEGG" id="bmx:BMS_1979"/>
<dbReference type="EMBL" id="FQ312005">
    <property type="protein sequence ID" value="CBW26794.1"/>
    <property type="molecule type" value="Genomic_DNA"/>
</dbReference>
<gene>
    <name evidence="2" type="ordered locus">BMS_1979</name>
</gene>
<dbReference type="Proteomes" id="UP000008963">
    <property type="component" value="Chromosome"/>
</dbReference>
<dbReference type="SUPFAM" id="SSF53850">
    <property type="entry name" value="Periplasmic binding protein-like II"/>
    <property type="match status" value="1"/>
</dbReference>
<accession>E1X2M7</accession>